<evidence type="ECO:0000256" key="2">
    <source>
        <dbReference type="ARBA" id="ARBA00023125"/>
    </source>
</evidence>
<evidence type="ECO:0000313" key="8">
    <source>
        <dbReference type="Proteomes" id="UP000216498"/>
    </source>
</evidence>
<keyword evidence="3" id="KW-0804">Transcription</keyword>
<dbReference type="PROSITE" id="PS01124">
    <property type="entry name" value="HTH_ARAC_FAMILY_2"/>
    <property type="match status" value="1"/>
</dbReference>
<protein>
    <recommendedName>
        <fullName evidence="9">DNA-binding response regulator</fullName>
    </recommendedName>
</protein>
<dbReference type="InterPro" id="IPR041522">
    <property type="entry name" value="CdaR_GGDEF"/>
</dbReference>
<dbReference type="InterPro" id="IPR009057">
    <property type="entry name" value="Homeodomain-like_sf"/>
</dbReference>
<proteinExistence type="predicted"/>
<dbReference type="OrthoDB" id="342399at2"/>
<evidence type="ECO:0000256" key="3">
    <source>
        <dbReference type="ARBA" id="ARBA00023163"/>
    </source>
</evidence>
<dbReference type="GO" id="GO:0003700">
    <property type="term" value="F:DNA-binding transcription factor activity"/>
    <property type="evidence" value="ECO:0007669"/>
    <property type="project" value="InterPro"/>
</dbReference>
<evidence type="ECO:0000259" key="5">
    <source>
        <dbReference type="PROSITE" id="PS01124"/>
    </source>
</evidence>
<dbReference type="Gene3D" id="1.10.10.60">
    <property type="entry name" value="Homeodomain-like"/>
    <property type="match status" value="2"/>
</dbReference>
<dbReference type="SUPFAM" id="SSF46689">
    <property type="entry name" value="Homeodomain-like"/>
    <property type="match status" value="2"/>
</dbReference>
<feature type="domain" description="HTH araC/xylS-type" evidence="5">
    <location>
        <begin position="367"/>
        <end position="465"/>
    </location>
</feature>
<dbReference type="InterPro" id="IPR011006">
    <property type="entry name" value="CheY-like_superfamily"/>
</dbReference>
<feature type="modified residue" description="4-aspartylphosphate" evidence="4">
    <location>
        <position position="54"/>
    </location>
</feature>
<dbReference type="Pfam" id="PF17853">
    <property type="entry name" value="GGDEF_2"/>
    <property type="match status" value="1"/>
</dbReference>
<accession>A0A265N8V6</accession>
<evidence type="ECO:0000256" key="1">
    <source>
        <dbReference type="ARBA" id="ARBA00023015"/>
    </source>
</evidence>
<evidence type="ECO:0000313" key="7">
    <source>
        <dbReference type="EMBL" id="OZU88255.1"/>
    </source>
</evidence>
<evidence type="ECO:0008006" key="9">
    <source>
        <dbReference type="Google" id="ProtNLM"/>
    </source>
</evidence>
<dbReference type="InterPro" id="IPR018060">
    <property type="entry name" value="HTH_AraC"/>
</dbReference>
<dbReference type="PROSITE" id="PS50110">
    <property type="entry name" value="RESPONSE_REGULATORY"/>
    <property type="match status" value="1"/>
</dbReference>
<comment type="caution">
    <text evidence="7">The sequence shown here is derived from an EMBL/GenBank/DDBJ whole genome shotgun (WGS) entry which is preliminary data.</text>
</comment>
<organism evidence="7 8">
    <name type="scientific">Virgibacillus indicus</name>
    <dbReference type="NCBI Taxonomy" id="2024554"/>
    <lineage>
        <taxon>Bacteria</taxon>
        <taxon>Bacillati</taxon>
        <taxon>Bacillota</taxon>
        <taxon>Bacilli</taxon>
        <taxon>Bacillales</taxon>
        <taxon>Bacillaceae</taxon>
        <taxon>Virgibacillus</taxon>
    </lineage>
</organism>
<dbReference type="PANTHER" id="PTHR43280:SF2">
    <property type="entry name" value="HTH-TYPE TRANSCRIPTIONAL REGULATOR EXSA"/>
    <property type="match status" value="1"/>
</dbReference>
<dbReference type="SMART" id="SM00342">
    <property type="entry name" value="HTH_ARAC"/>
    <property type="match status" value="1"/>
</dbReference>
<dbReference type="SUPFAM" id="SSF52172">
    <property type="entry name" value="CheY-like"/>
    <property type="match status" value="1"/>
</dbReference>
<evidence type="ECO:0000259" key="6">
    <source>
        <dbReference type="PROSITE" id="PS50110"/>
    </source>
</evidence>
<dbReference type="InterPro" id="IPR001789">
    <property type="entry name" value="Sig_transdc_resp-reg_receiver"/>
</dbReference>
<dbReference type="InterPro" id="IPR018062">
    <property type="entry name" value="HTH_AraC-typ_CS"/>
</dbReference>
<dbReference type="PRINTS" id="PR00032">
    <property type="entry name" value="HTHARAC"/>
</dbReference>
<dbReference type="SMART" id="SM00448">
    <property type="entry name" value="REC"/>
    <property type="match status" value="1"/>
</dbReference>
<dbReference type="EMBL" id="NPMS01000005">
    <property type="protein sequence ID" value="OZU88255.1"/>
    <property type="molecule type" value="Genomic_DNA"/>
</dbReference>
<sequence length="469" mass="53254">MRILIAEDELLERKAMKKFIDDNFTNMAVIGEAANGRMAIELAESLNPDIILMDIKMPGINGLEAIEAINAKHPQVKFILVSAYDSFDYAKEAMRFGIKDYILKPGKKEEIVKTLLRVAKEIEAERENTLKSAELLKEKFISKAMQLPLAGDFTALKEEIFPEMKSGCFFVIKSLAESNRQAAEQAVKANIDGEYILHQADGNLVLCILASQEIKKPDVLTLARKLSIAIGETNYIGAGFPVQSLEKLPKSYHDAYAASVQLANEGKSNYGFMQTVSKNNQNAVEQISHLVEKGHASEAVMNYKKLHLTESEKEDLYIAIKNIIDAKQITLPKTSFSSLYTEADWHSFLHLCCLGVNEYYQSKNYIEKAKQYIHEHFNEAISLEDVAVSVDLSPNYFSNMFKQEFGMSFIDFLTKVRLEKAKELIEGNSHSLKEISFMIGYKDPNYFSRVFKKYYQESPKQFQQSIFKK</sequence>
<name>A0A265N8V6_9BACI</name>
<dbReference type="PANTHER" id="PTHR43280">
    <property type="entry name" value="ARAC-FAMILY TRANSCRIPTIONAL REGULATOR"/>
    <property type="match status" value="1"/>
</dbReference>
<dbReference type="GO" id="GO:0000160">
    <property type="term" value="P:phosphorelay signal transduction system"/>
    <property type="evidence" value="ECO:0007669"/>
    <property type="project" value="InterPro"/>
</dbReference>
<keyword evidence="1" id="KW-0805">Transcription regulation</keyword>
<keyword evidence="2" id="KW-0238">DNA-binding</keyword>
<dbReference type="CDD" id="cd17536">
    <property type="entry name" value="REC_YesN-like"/>
    <property type="match status" value="1"/>
</dbReference>
<keyword evidence="8" id="KW-1185">Reference proteome</keyword>
<dbReference type="Gene3D" id="3.40.50.2300">
    <property type="match status" value="1"/>
</dbReference>
<gene>
    <name evidence="7" type="ORF">CIL03_11410</name>
</gene>
<dbReference type="Proteomes" id="UP000216498">
    <property type="component" value="Unassembled WGS sequence"/>
</dbReference>
<dbReference type="GO" id="GO:0043565">
    <property type="term" value="F:sequence-specific DNA binding"/>
    <property type="evidence" value="ECO:0007669"/>
    <property type="project" value="InterPro"/>
</dbReference>
<dbReference type="PROSITE" id="PS00041">
    <property type="entry name" value="HTH_ARAC_FAMILY_1"/>
    <property type="match status" value="1"/>
</dbReference>
<dbReference type="Pfam" id="PF00072">
    <property type="entry name" value="Response_reg"/>
    <property type="match status" value="1"/>
</dbReference>
<dbReference type="AlphaFoldDB" id="A0A265N8V6"/>
<dbReference type="Pfam" id="PF12833">
    <property type="entry name" value="HTH_18"/>
    <property type="match status" value="1"/>
</dbReference>
<dbReference type="RefSeq" id="WP_094885994.1">
    <property type="nucleotide sequence ID" value="NZ_NPMS01000005.1"/>
</dbReference>
<feature type="domain" description="Response regulatory" evidence="6">
    <location>
        <begin position="2"/>
        <end position="119"/>
    </location>
</feature>
<dbReference type="InterPro" id="IPR020449">
    <property type="entry name" value="Tscrpt_reg_AraC-type_HTH"/>
</dbReference>
<reference evidence="7 8" key="1">
    <citation type="submission" date="2017-08" db="EMBL/GenBank/DDBJ databases">
        <title>Virgibacillus indicus sp. nov. and Virgibacillus profoundi sp. nov, two moderately halophilic bacteria isolated from marine sediment by using the Microfluidic Streak Plate.</title>
        <authorList>
            <person name="Xu B."/>
            <person name="Hu B."/>
            <person name="Wang J."/>
            <person name="Zhu Y."/>
            <person name="Huang L."/>
            <person name="Du W."/>
            <person name="Huang Y."/>
        </authorList>
    </citation>
    <scope>NUCLEOTIDE SEQUENCE [LARGE SCALE GENOMIC DNA]</scope>
    <source>
        <strain evidence="7 8">IO3-P2-C2</strain>
    </source>
</reference>
<evidence type="ECO:0000256" key="4">
    <source>
        <dbReference type="PROSITE-ProRule" id="PRU00169"/>
    </source>
</evidence>
<keyword evidence="4" id="KW-0597">Phosphoprotein</keyword>